<keyword evidence="3" id="KW-1185">Reference proteome</keyword>
<organism evidence="2 3">
    <name type="scientific">Polytolypa hystricis (strain UAMH7299)</name>
    <dbReference type="NCBI Taxonomy" id="1447883"/>
    <lineage>
        <taxon>Eukaryota</taxon>
        <taxon>Fungi</taxon>
        <taxon>Dikarya</taxon>
        <taxon>Ascomycota</taxon>
        <taxon>Pezizomycotina</taxon>
        <taxon>Eurotiomycetes</taxon>
        <taxon>Eurotiomycetidae</taxon>
        <taxon>Onygenales</taxon>
        <taxon>Onygenales incertae sedis</taxon>
        <taxon>Polytolypa</taxon>
    </lineage>
</organism>
<evidence type="ECO:0000313" key="2">
    <source>
        <dbReference type="EMBL" id="PGH27055.1"/>
    </source>
</evidence>
<feature type="region of interest" description="Disordered" evidence="1">
    <location>
        <begin position="1"/>
        <end position="94"/>
    </location>
</feature>
<reference evidence="2 3" key="1">
    <citation type="submission" date="2017-10" db="EMBL/GenBank/DDBJ databases">
        <title>Comparative genomics in systemic dimorphic fungi from Ajellomycetaceae.</title>
        <authorList>
            <person name="Munoz J.F."/>
            <person name="Mcewen J.G."/>
            <person name="Clay O.K."/>
            <person name="Cuomo C.A."/>
        </authorList>
    </citation>
    <scope>NUCLEOTIDE SEQUENCE [LARGE SCALE GENOMIC DNA]</scope>
    <source>
        <strain evidence="2 3">UAMH7299</strain>
    </source>
</reference>
<dbReference type="AlphaFoldDB" id="A0A2B7Z0D3"/>
<dbReference type="Proteomes" id="UP000224634">
    <property type="component" value="Unassembled WGS sequence"/>
</dbReference>
<evidence type="ECO:0000256" key="1">
    <source>
        <dbReference type="SAM" id="MobiDB-lite"/>
    </source>
</evidence>
<accession>A0A2B7Z0D3</accession>
<name>A0A2B7Z0D3_POLH7</name>
<feature type="compositionally biased region" description="Low complexity" evidence="1">
    <location>
        <begin position="53"/>
        <end position="67"/>
    </location>
</feature>
<gene>
    <name evidence="2" type="ORF">AJ80_01241</name>
</gene>
<feature type="compositionally biased region" description="Pro residues" evidence="1">
    <location>
        <begin position="19"/>
        <end position="29"/>
    </location>
</feature>
<proteinExistence type="predicted"/>
<sequence length="94" mass="9715">MSSSSHNDAQPSPSFNPRRNPPQPPPAPPSSAASQHGRKDLQPSGPEPEPESKSNIRSSSSPPTTSSEIKHPGSEAAYGAGATAQGSDERIMPC</sequence>
<protein>
    <submittedName>
        <fullName evidence="2">Uncharacterized protein</fullName>
    </submittedName>
</protein>
<dbReference type="EMBL" id="PDNA01000010">
    <property type="protein sequence ID" value="PGH27055.1"/>
    <property type="molecule type" value="Genomic_DNA"/>
</dbReference>
<evidence type="ECO:0000313" key="3">
    <source>
        <dbReference type="Proteomes" id="UP000224634"/>
    </source>
</evidence>
<comment type="caution">
    <text evidence="2">The sequence shown here is derived from an EMBL/GenBank/DDBJ whole genome shotgun (WGS) entry which is preliminary data.</text>
</comment>